<dbReference type="SUPFAM" id="SSF56317">
    <property type="entry name" value="Carbon-nitrogen hydrolase"/>
    <property type="match status" value="1"/>
</dbReference>
<name>A0A6J7KNL3_9ZZZZ</name>
<dbReference type="PANTHER" id="PTHR38686">
    <property type="entry name" value="APOLIPOPROTEIN N-ACYLTRANSFERASE"/>
    <property type="match status" value="1"/>
</dbReference>
<keyword evidence="5 8" id="KW-1133">Transmembrane helix</keyword>
<evidence type="ECO:0000256" key="2">
    <source>
        <dbReference type="ARBA" id="ARBA00022475"/>
    </source>
</evidence>
<evidence type="ECO:0000256" key="3">
    <source>
        <dbReference type="ARBA" id="ARBA00022679"/>
    </source>
</evidence>
<dbReference type="GO" id="GO:0016410">
    <property type="term" value="F:N-acyltransferase activity"/>
    <property type="evidence" value="ECO:0007669"/>
    <property type="project" value="InterPro"/>
</dbReference>
<organism evidence="10">
    <name type="scientific">freshwater metagenome</name>
    <dbReference type="NCBI Taxonomy" id="449393"/>
    <lineage>
        <taxon>unclassified sequences</taxon>
        <taxon>metagenomes</taxon>
        <taxon>ecological metagenomes</taxon>
    </lineage>
</organism>
<evidence type="ECO:0000256" key="7">
    <source>
        <dbReference type="ARBA" id="ARBA00023315"/>
    </source>
</evidence>
<dbReference type="EMBL" id="CAFBNO010000038">
    <property type="protein sequence ID" value="CAB4957486.1"/>
    <property type="molecule type" value="Genomic_DNA"/>
</dbReference>
<accession>A0A6J7KNL3</accession>
<keyword evidence="6 8" id="KW-0472">Membrane</keyword>
<dbReference type="AlphaFoldDB" id="A0A6J7KNL3"/>
<dbReference type="NCBIfam" id="TIGR00546">
    <property type="entry name" value="lnt"/>
    <property type="match status" value="1"/>
</dbReference>
<comment type="subcellular location">
    <subcellularLocation>
        <location evidence="1">Cell membrane</location>
        <topology evidence="1">Multi-pass membrane protein</topology>
    </subcellularLocation>
</comment>
<dbReference type="PROSITE" id="PS50263">
    <property type="entry name" value="CN_HYDROLASE"/>
    <property type="match status" value="1"/>
</dbReference>
<keyword evidence="2" id="KW-1003">Cell membrane</keyword>
<keyword evidence="3" id="KW-0808">Transferase</keyword>
<evidence type="ECO:0000256" key="6">
    <source>
        <dbReference type="ARBA" id="ARBA00023136"/>
    </source>
</evidence>
<gene>
    <name evidence="10" type="ORF">UFOPK3837_00846</name>
</gene>
<feature type="transmembrane region" description="Helical" evidence="8">
    <location>
        <begin position="65"/>
        <end position="84"/>
    </location>
</feature>
<dbReference type="InterPro" id="IPR004563">
    <property type="entry name" value="Apolipo_AcylTrfase"/>
</dbReference>
<dbReference type="Pfam" id="PF20154">
    <property type="entry name" value="LNT_N"/>
    <property type="match status" value="1"/>
</dbReference>
<dbReference type="Gene3D" id="3.60.110.10">
    <property type="entry name" value="Carbon-nitrogen hydrolase"/>
    <property type="match status" value="1"/>
</dbReference>
<evidence type="ECO:0000256" key="1">
    <source>
        <dbReference type="ARBA" id="ARBA00004651"/>
    </source>
</evidence>
<dbReference type="InterPro" id="IPR045378">
    <property type="entry name" value="LNT_N"/>
</dbReference>
<dbReference type="InterPro" id="IPR036526">
    <property type="entry name" value="C-N_Hydrolase_sf"/>
</dbReference>
<sequence>MAREWFSGNYPYGGFPWAKLVSSQADTLVARWVWLGGSQLADFMIAFCVIFAIEFLRQGVTIRRTAIALFAFVALILVPVTFAISNQPEDGTMTVGAAQGSAKSGLFANRDAGKLLANHILATEALIATGKKFDVVVWPENAVDLDLFGNPENYRRLETFINKLGKPLIFGTVTSRDKLFNTSVLWLPNKGIADWYDKTRPVPFAEYVPDRAFWSKIAPDLIGLLSYDFAPGKRDGIFKLGDKRTGTLICFEIAVDQVSRQLVNGGAEVIFSQTNNSDFGKSDEAYQQLAIARLRAIETGRALVNISTVGPSAVYLPDGSAQNYLSAYQRGFMLDTVPLRTSKTPAIFIAEPLELGFAAVALLLSLLLMASKTKRRLKK</sequence>
<keyword evidence="4 8" id="KW-0812">Transmembrane</keyword>
<dbReference type="Pfam" id="PF00795">
    <property type="entry name" value="CN_hydrolase"/>
    <property type="match status" value="1"/>
</dbReference>
<dbReference type="GO" id="GO:0005886">
    <property type="term" value="C:plasma membrane"/>
    <property type="evidence" value="ECO:0007669"/>
    <property type="project" value="UniProtKB-SubCell"/>
</dbReference>
<dbReference type="CDD" id="cd07571">
    <property type="entry name" value="ALP_N-acyl_transferase"/>
    <property type="match status" value="1"/>
</dbReference>
<protein>
    <submittedName>
        <fullName evidence="10">Unannotated protein</fullName>
    </submittedName>
</protein>
<evidence type="ECO:0000256" key="5">
    <source>
        <dbReference type="ARBA" id="ARBA00022989"/>
    </source>
</evidence>
<evidence type="ECO:0000313" key="10">
    <source>
        <dbReference type="EMBL" id="CAB4957486.1"/>
    </source>
</evidence>
<evidence type="ECO:0000256" key="4">
    <source>
        <dbReference type="ARBA" id="ARBA00022692"/>
    </source>
</evidence>
<feature type="domain" description="CN hydrolase" evidence="9">
    <location>
        <begin position="93"/>
        <end position="339"/>
    </location>
</feature>
<dbReference type="InterPro" id="IPR003010">
    <property type="entry name" value="C-N_Hydrolase"/>
</dbReference>
<keyword evidence="7" id="KW-0012">Acyltransferase</keyword>
<reference evidence="10" key="1">
    <citation type="submission" date="2020-05" db="EMBL/GenBank/DDBJ databases">
        <authorList>
            <person name="Chiriac C."/>
            <person name="Salcher M."/>
            <person name="Ghai R."/>
            <person name="Kavagutti S V."/>
        </authorList>
    </citation>
    <scope>NUCLEOTIDE SEQUENCE</scope>
</reference>
<evidence type="ECO:0000256" key="8">
    <source>
        <dbReference type="SAM" id="Phobius"/>
    </source>
</evidence>
<dbReference type="PANTHER" id="PTHR38686:SF1">
    <property type="entry name" value="APOLIPOPROTEIN N-ACYLTRANSFERASE"/>
    <property type="match status" value="1"/>
</dbReference>
<feature type="transmembrane region" description="Helical" evidence="8">
    <location>
        <begin position="32"/>
        <end position="53"/>
    </location>
</feature>
<proteinExistence type="predicted"/>
<evidence type="ECO:0000259" key="9">
    <source>
        <dbReference type="PROSITE" id="PS50263"/>
    </source>
</evidence>
<feature type="transmembrane region" description="Helical" evidence="8">
    <location>
        <begin position="346"/>
        <end position="370"/>
    </location>
</feature>
<dbReference type="GO" id="GO:0042158">
    <property type="term" value="P:lipoprotein biosynthetic process"/>
    <property type="evidence" value="ECO:0007669"/>
    <property type="project" value="InterPro"/>
</dbReference>